<dbReference type="EMBL" id="AP011177">
    <property type="protein sequence ID" value="BAJ00868.1"/>
    <property type="molecule type" value="Genomic_DNA"/>
</dbReference>
<evidence type="ECO:0000313" key="1">
    <source>
        <dbReference type="EMBL" id="BAJ00868.1"/>
    </source>
</evidence>
<name>D4ZGR9_SHEVD</name>
<accession>D4ZGR9</accession>
<dbReference type="KEGG" id="svo:SVI_0897"/>
<dbReference type="Proteomes" id="UP000002350">
    <property type="component" value="Chromosome"/>
</dbReference>
<dbReference type="AlphaFoldDB" id="D4ZGR9"/>
<dbReference type="HOGENOM" id="CLU_3367290_0_0_6"/>
<keyword evidence="2" id="KW-1185">Reference proteome</keyword>
<organism evidence="1 2">
    <name type="scientific">Shewanella violacea (strain JCM 10179 / CIP 106290 / LMG 19151 / DSS12)</name>
    <dbReference type="NCBI Taxonomy" id="637905"/>
    <lineage>
        <taxon>Bacteria</taxon>
        <taxon>Pseudomonadati</taxon>
        <taxon>Pseudomonadota</taxon>
        <taxon>Gammaproteobacteria</taxon>
        <taxon>Alteromonadales</taxon>
        <taxon>Shewanellaceae</taxon>
        <taxon>Shewanella</taxon>
    </lineage>
</organism>
<protein>
    <submittedName>
        <fullName evidence="1">Uncharacterized protein</fullName>
    </submittedName>
</protein>
<gene>
    <name evidence="1" type="ordered locus">SVI_0897</name>
</gene>
<sequence>MPVCVFMVLFIILEWLKLEAKSQIKTPGNVSEKYL</sequence>
<dbReference type="STRING" id="637905.SVI_0897"/>
<reference evidence="2" key="1">
    <citation type="journal article" date="2010" name="Mol. Biosyst.">
        <title>Complete genome sequence and comparative analysis of Shewanella violacea, a psychrophilic and piezophilic bacterium from deep sea floor sediments.</title>
        <authorList>
            <person name="Aono E."/>
            <person name="Baba T."/>
            <person name="Ara T."/>
            <person name="Nishi T."/>
            <person name="Nakamichi T."/>
            <person name="Inamoto E."/>
            <person name="Toyonaga H."/>
            <person name="Hasegawa M."/>
            <person name="Takai Y."/>
            <person name="Okumura Y."/>
            <person name="Baba M."/>
            <person name="Tomita M."/>
            <person name="Kato C."/>
            <person name="Oshima T."/>
            <person name="Nakasone K."/>
            <person name="Mori H."/>
        </authorList>
    </citation>
    <scope>NUCLEOTIDE SEQUENCE [LARGE SCALE GENOMIC DNA]</scope>
    <source>
        <strain evidence="2">JCM 10179 / CIP 106290 / LMG 19151 / DSS12</strain>
    </source>
</reference>
<proteinExistence type="predicted"/>
<evidence type="ECO:0000313" key="2">
    <source>
        <dbReference type="Proteomes" id="UP000002350"/>
    </source>
</evidence>